<accession>A0A392NHB6</accession>
<evidence type="ECO:0000313" key="1">
    <source>
        <dbReference type="EMBL" id="MCH98498.1"/>
    </source>
</evidence>
<dbReference type="AlphaFoldDB" id="A0A392NHB6"/>
<dbReference type="EMBL" id="LXQA010037759">
    <property type="protein sequence ID" value="MCH98498.1"/>
    <property type="molecule type" value="Genomic_DNA"/>
</dbReference>
<comment type="caution">
    <text evidence="1">The sequence shown here is derived from an EMBL/GenBank/DDBJ whole genome shotgun (WGS) entry which is preliminary data.</text>
</comment>
<sequence>GFIRPKRRQYVGIEPIKQLAHGIEETATTLAQQQSMTVAKAKLQLEQHIPVPQ</sequence>
<proteinExistence type="predicted"/>
<keyword evidence="2" id="KW-1185">Reference proteome</keyword>
<name>A0A392NHB6_9FABA</name>
<reference evidence="1 2" key="1">
    <citation type="journal article" date="2018" name="Front. Plant Sci.">
        <title>Red Clover (Trifolium pratense) and Zigzag Clover (T. medium) - A Picture of Genomic Similarities and Differences.</title>
        <authorList>
            <person name="Dluhosova J."/>
            <person name="Istvanek J."/>
            <person name="Nedelnik J."/>
            <person name="Repkova J."/>
        </authorList>
    </citation>
    <scope>NUCLEOTIDE SEQUENCE [LARGE SCALE GENOMIC DNA]</scope>
    <source>
        <strain evidence="2">cv. 10/8</strain>
        <tissue evidence="1">Leaf</tissue>
    </source>
</reference>
<organism evidence="1 2">
    <name type="scientific">Trifolium medium</name>
    <dbReference type="NCBI Taxonomy" id="97028"/>
    <lineage>
        <taxon>Eukaryota</taxon>
        <taxon>Viridiplantae</taxon>
        <taxon>Streptophyta</taxon>
        <taxon>Embryophyta</taxon>
        <taxon>Tracheophyta</taxon>
        <taxon>Spermatophyta</taxon>
        <taxon>Magnoliopsida</taxon>
        <taxon>eudicotyledons</taxon>
        <taxon>Gunneridae</taxon>
        <taxon>Pentapetalae</taxon>
        <taxon>rosids</taxon>
        <taxon>fabids</taxon>
        <taxon>Fabales</taxon>
        <taxon>Fabaceae</taxon>
        <taxon>Papilionoideae</taxon>
        <taxon>50 kb inversion clade</taxon>
        <taxon>NPAAA clade</taxon>
        <taxon>Hologalegina</taxon>
        <taxon>IRL clade</taxon>
        <taxon>Trifolieae</taxon>
        <taxon>Trifolium</taxon>
    </lineage>
</organism>
<feature type="non-terminal residue" evidence="1">
    <location>
        <position position="1"/>
    </location>
</feature>
<protein>
    <submittedName>
        <fullName evidence="1">Uncharacterized protein</fullName>
    </submittedName>
</protein>
<dbReference type="Proteomes" id="UP000265520">
    <property type="component" value="Unassembled WGS sequence"/>
</dbReference>
<evidence type="ECO:0000313" key="2">
    <source>
        <dbReference type="Proteomes" id="UP000265520"/>
    </source>
</evidence>